<gene>
    <name evidence="2" type="ORF">Pgy4_38151</name>
</gene>
<keyword evidence="1" id="KW-0812">Transmembrane</keyword>
<dbReference type="AlphaFoldDB" id="F3CHQ7"/>
<comment type="caution">
    <text evidence="2">The sequence shown here is derived from an EMBL/GenBank/DDBJ whole genome shotgun (WGS) entry which is preliminary data.</text>
</comment>
<dbReference type="Proteomes" id="UP000005466">
    <property type="component" value="Unassembled WGS sequence"/>
</dbReference>
<dbReference type="EMBL" id="ADWY01003183">
    <property type="protein sequence ID" value="EGH18799.1"/>
    <property type="molecule type" value="Genomic_DNA"/>
</dbReference>
<reference evidence="2 3" key="1">
    <citation type="journal article" date="2011" name="PLoS Pathog.">
        <title>Dynamic evolution of pathogenicity revealed by sequencing and comparative genomics of 19 Pseudomonas syringae isolates.</title>
        <authorList>
            <person name="Baltrus D.A."/>
            <person name="Nishimura M.T."/>
            <person name="Romanchuk A."/>
            <person name="Chang J.H."/>
            <person name="Mukhtar M.S."/>
            <person name="Cherkis K."/>
            <person name="Roach J."/>
            <person name="Grant S.R."/>
            <person name="Jones C.D."/>
            <person name="Dangl J.L."/>
        </authorList>
    </citation>
    <scope>NUCLEOTIDE SEQUENCE [LARGE SCALE GENOMIC DNA]</scope>
    <source>
        <strain evidence="3">race 4</strain>
    </source>
</reference>
<dbReference type="HOGENOM" id="CLU_3352813_0_0_6"/>
<evidence type="ECO:0000313" key="2">
    <source>
        <dbReference type="EMBL" id="EGH18799.1"/>
    </source>
</evidence>
<protein>
    <submittedName>
        <fullName evidence="2">Uncharacterized protein</fullName>
    </submittedName>
</protein>
<accession>F3CHQ7</accession>
<organism evidence="2 3">
    <name type="scientific">Pseudomonas savastanoi pv. glycinea str. race 4</name>
    <dbReference type="NCBI Taxonomy" id="875330"/>
    <lineage>
        <taxon>Bacteria</taxon>
        <taxon>Pseudomonadati</taxon>
        <taxon>Pseudomonadota</taxon>
        <taxon>Gammaproteobacteria</taxon>
        <taxon>Pseudomonadales</taxon>
        <taxon>Pseudomonadaceae</taxon>
        <taxon>Pseudomonas</taxon>
    </lineage>
</organism>
<sequence>WGEMTRATLYGLLPISIVLAVFLGLAGRAAEFRPLH</sequence>
<feature type="non-terminal residue" evidence="2">
    <location>
        <position position="1"/>
    </location>
</feature>
<name>F3CHQ7_PSESG</name>
<evidence type="ECO:0000256" key="1">
    <source>
        <dbReference type="SAM" id="Phobius"/>
    </source>
</evidence>
<keyword evidence="1" id="KW-0472">Membrane</keyword>
<proteinExistence type="predicted"/>
<evidence type="ECO:0000313" key="3">
    <source>
        <dbReference type="Proteomes" id="UP000005466"/>
    </source>
</evidence>
<keyword evidence="1" id="KW-1133">Transmembrane helix</keyword>
<feature type="transmembrane region" description="Helical" evidence="1">
    <location>
        <begin position="7"/>
        <end position="26"/>
    </location>
</feature>